<name>A0A2U1KP02_ARTAN</name>
<dbReference type="AlphaFoldDB" id="A0A2U1KP02"/>
<dbReference type="Proteomes" id="UP000245207">
    <property type="component" value="Unassembled WGS sequence"/>
</dbReference>
<evidence type="ECO:0000313" key="1">
    <source>
        <dbReference type="EMBL" id="PWA38403.1"/>
    </source>
</evidence>
<evidence type="ECO:0000313" key="2">
    <source>
        <dbReference type="Proteomes" id="UP000245207"/>
    </source>
</evidence>
<gene>
    <name evidence="1" type="ORF">CTI12_AA565750</name>
</gene>
<proteinExistence type="predicted"/>
<protein>
    <submittedName>
        <fullName evidence="1">Uncharacterized protein</fullName>
    </submittedName>
</protein>
<comment type="caution">
    <text evidence="1">The sequence shown here is derived from an EMBL/GenBank/DDBJ whole genome shotgun (WGS) entry which is preliminary data.</text>
</comment>
<dbReference type="EMBL" id="PKPP01015681">
    <property type="protein sequence ID" value="PWA38403.1"/>
    <property type="molecule type" value="Genomic_DNA"/>
</dbReference>
<keyword evidence="2" id="KW-1185">Reference proteome</keyword>
<organism evidence="1 2">
    <name type="scientific">Artemisia annua</name>
    <name type="common">Sweet wormwood</name>
    <dbReference type="NCBI Taxonomy" id="35608"/>
    <lineage>
        <taxon>Eukaryota</taxon>
        <taxon>Viridiplantae</taxon>
        <taxon>Streptophyta</taxon>
        <taxon>Embryophyta</taxon>
        <taxon>Tracheophyta</taxon>
        <taxon>Spermatophyta</taxon>
        <taxon>Magnoliopsida</taxon>
        <taxon>eudicotyledons</taxon>
        <taxon>Gunneridae</taxon>
        <taxon>Pentapetalae</taxon>
        <taxon>asterids</taxon>
        <taxon>campanulids</taxon>
        <taxon>Asterales</taxon>
        <taxon>Asteraceae</taxon>
        <taxon>Asteroideae</taxon>
        <taxon>Anthemideae</taxon>
        <taxon>Artemisiinae</taxon>
        <taxon>Artemisia</taxon>
    </lineage>
</organism>
<accession>A0A2U1KP02</accession>
<dbReference type="STRING" id="35608.A0A2U1KP02"/>
<sequence>MEPLDLNEQLSATHEKITTKENVVTHHSIIAEDVVSGWEKVEADALIKLTAEGKASNLLGTLKECM</sequence>
<reference evidence="1 2" key="1">
    <citation type="journal article" date="2018" name="Mol. Plant">
        <title>The genome of Artemisia annua provides insight into the evolution of Asteraceae family and artemisinin biosynthesis.</title>
        <authorList>
            <person name="Shen Q."/>
            <person name="Zhang L."/>
            <person name="Liao Z."/>
            <person name="Wang S."/>
            <person name="Yan T."/>
            <person name="Shi P."/>
            <person name="Liu M."/>
            <person name="Fu X."/>
            <person name="Pan Q."/>
            <person name="Wang Y."/>
            <person name="Lv Z."/>
            <person name="Lu X."/>
            <person name="Zhang F."/>
            <person name="Jiang W."/>
            <person name="Ma Y."/>
            <person name="Chen M."/>
            <person name="Hao X."/>
            <person name="Li L."/>
            <person name="Tang Y."/>
            <person name="Lv G."/>
            <person name="Zhou Y."/>
            <person name="Sun X."/>
            <person name="Brodelius P.E."/>
            <person name="Rose J.K.C."/>
            <person name="Tang K."/>
        </authorList>
    </citation>
    <scope>NUCLEOTIDE SEQUENCE [LARGE SCALE GENOMIC DNA]</scope>
    <source>
        <strain evidence="2">cv. Huhao1</strain>
        <tissue evidence="1">Leaf</tissue>
    </source>
</reference>